<accession>A0A699YVD5</accession>
<feature type="non-terminal residue" evidence="1">
    <location>
        <position position="128"/>
    </location>
</feature>
<name>A0A699YVD5_HAELA</name>
<dbReference type="EMBL" id="BLLF01000363">
    <property type="protein sequence ID" value="GFH10976.1"/>
    <property type="molecule type" value="Genomic_DNA"/>
</dbReference>
<protein>
    <submittedName>
        <fullName evidence="1">Uncharacterized protein</fullName>
    </submittedName>
</protein>
<keyword evidence="2" id="KW-1185">Reference proteome</keyword>
<reference evidence="1 2" key="1">
    <citation type="submission" date="2020-02" db="EMBL/GenBank/DDBJ databases">
        <title>Draft genome sequence of Haematococcus lacustris strain NIES-144.</title>
        <authorList>
            <person name="Morimoto D."/>
            <person name="Nakagawa S."/>
            <person name="Yoshida T."/>
            <person name="Sawayama S."/>
        </authorList>
    </citation>
    <scope>NUCLEOTIDE SEQUENCE [LARGE SCALE GENOMIC DNA]</scope>
    <source>
        <strain evidence="1 2">NIES-144</strain>
    </source>
</reference>
<organism evidence="1 2">
    <name type="scientific">Haematococcus lacustris</name>
    <name type="common">Green alga</name>
    <name type="synonym">Haematococcus pluvialis</name>
    <dbReference type="NCBI Taxonomy" id="44745"/>
    <lineage>
        <taxon>Eukaryota</taxon>
        <taxon>Viridiplantae</taxon>
        <taxon>Chlorophyta</taxon>
        <taxon>core chlorophytes</taxon>
        <taxon>Chlorophyceae</taxon>
        <taxon>CS clade</taxon>
        <taxon>Chlamydomonadales</taxon>
        <taxon>Haematococcaceae</taxon>
        <taxon>Haematococcus</taxon>
    </lineage>
</organism>
<dbReference type="AlphaFoldDB" id="A0A699YVD5"/>
<evidence type="ECO:0000313" key="2">
    <source>
        <dbReference type="Proteomes" id="UP000485058"/>
    </source>
</evidence>
<feature type="non-terminal residue" evidence="1">
    <location>
        <position position="1"/>
    </location>
</feature>
<evidence type="ECO:0000313" key="1">
    <source>
        <dbReference type="EMBL" id="GFH10976.1"/>
    </source>
</evidence>
<gene>
    <name evidence="1" type="ORF">HaLaN_06391</name>
</gene>
<sequence length="128" mass="13482">MAQCAIVINDAEIFKLLDQNGIYKVYAGQLAMSILPGSTEVLDRSTMQLVACRQDLCNSQRTTQNGGGAVNVAPARSRSAVLLSMTSTAPLQLREAMYAALAHFGGCVQAGAAWPGWVPMPLSPATSP</sequence>
<dbReference type="Proteomes" id="UP000485058">
    <property type="component" value="Unassembled WGS sequence"/>
</dbReference>
<comment type="caution">
    <text evidence="1">The sequence shown here is derived from an EMBL/GenBank/DDBJ whole genome shotgun (WGS) entry which is preliminary data.</text>
</comment>
<proteinExistence type="predicted"/>